<comment type="caution">
    <text evidence="7">The sequence shown here is derived from an EMBL/GenBank/DDBJ whole genome shotgun (WGS) entry which is preliminary data.</text>
</comment>
<evidence type="ECO:0008006" key="8">
    <source>
        <dbReference type="Google" id="ProtNLM"/>
    </source>
</evidence>
<evidence type="ECO:0000256" key="2">
    <source>
        <dbReference type="ARBA" id="ARBA00022475"/>
    </source>
</evidence>
<evidence type="ECO:0000313" key="7">
    <source>
        <dbReference type="EMBL" id="KKL19795.1"/>
    </source>
</evidence>
<evidence type="ECO:0000256" key="4">
    <source>
        <dbReference type="ARBA" id="ARBA00022989"/>
    </source>
</evidence>
<gene>
    <name evidence="7" type="ORF">LCGC14_2461900</name>
</gene>
<accession>A0A0F9BDP0</accession>
<sequence>MNPIKQLFGQTAVYGFGTVVPRLLNYLLLTPFFTRVFDLGEYGVVTELYAYVVFLIIILTYGMETGFFRYAQLHKDGNEVFSTSVLSLFATSAGFIILTTIFSDNIAGIVGYGDQPEFILWIGIIVGIDAFTAIPFARLRWENKAAKFAAIRIASVVVNITLNFAFLYLIPEKAAKGPLPEWLDAVYDPGIGVGYVFISNIASSAVTLLMLSGTIFKLKLKFNGELWRKMLVYSLRNPSLNKC</sequence>
<feature type="transmembrane region" description="Helical" evidence="6">
    <location>
        <begin position="149"/>
        <end position="170"/>
    </location>
</feature>
<evidence type="ECO:0000256" key="5">
    <source>
        <dbReference type="ARBA" id="ARBA00023136"/>
    </source>
</evidence>
<protein>
    <recommendedName>
        <fullName evidence="8">Polysaccharide biosynthesis protein C-terminal domain-containing protein</fullName>
    </recommendedName>
</protein>
<dbReference type="GO" id="GO:0005886">
    <property type="term" value="C:plasma membrane"/>
    <property type="evidence" value="ECO:0007669"/>
    <property type="project" value="UniProtKB-SubCell"/>
</dbReference>
<dbReference type="AlphaFoldDB" id="A0A0F9BDP0"/>
<keyword evidence="3 6" id="KW-0812">Transmembrane</keyword>
<evidence type="ECO:0000256" key="3">
    <source>
        <dbReference type="ARBA" id="ARBA00022692"/>
    </source>
</evidence>
<keyword evidence="5 6" id="KW-0472">Membrane</keyword>
<dbReference type="InterPro" id="IPR050833">
    <property type="entry name" value="Poly_Biosynth_Transport"/>
</dbReference>
<feature type="transmembrane region" description="Helical" evidence="6">
    <location>
        <begin position="48"/>
        <end position="68"/>
    </location>
</feature>
<dbReference type="EMBL" id="LAZR01038350">
    <property type="protein sequence ID" value="KKL19795.1"/>
    <property type="molecule type" value="Genomic_DNA"/>
</dbReference>
<reference evidence="7" key="1">
    <citation type="journal article" date="2015" name="Nature">
        <title>Complex archaea that bridge the gap between prokaryotes and eukaryotes.</title>
        <authorList>
            <person name="Spang A."/>
            <person name="Saw J.H."/>
            <person name="Jorgensen S.L."/>
            <person name="Zaremba-Niedzwiedzka K."/>
            <person name="Martijn J."/>
            <person name="Lind A.E."/>
            <person name="van Eijk R."/>
            <person name="Schleper C."/>
            <person name="Guy L."/>
            <person name="Ettema T.J."/>
        </authorList>
    </citation>
    <scope>NUCLEOTIDE SEQUENCE</scope>
</reference>
<keyword evidence="4 6" id="KW-1133">Transmembrane helix</keyword>
<feature type="transmembrane region" description="Helical" evidence="6">
    <location>
        <begin position="118"/>
        <end position="137"/>
    </location>
</feature>
<evidence type="ECO:0000256" key="1">
    <source>
        <dbReference type="ARBA" id="ARBA00004651"/>
    </source>
</evidence>
<evidence type="ECO:0000256" key="6">
    <source>
        <dbReference type="SAM" id="Phobius"/>
    </source>
</evidence>
<dbReference type="PANTHER" id="PTHR30250">
    <property type="entry name" value="PST FAMILY PREDICTED COLANIC ACID TRANSPORTER"/>
    <property type="match status" value="1"/>
</dbReference>
<feature type="transmembrane region" description="Helical" evidence="6">
    <location>
        <begin position="190"/>
        <end position="211"/>
    </location>
</feature>
<keyword evidence="2" id="KW-1003">Cell membrane</keyword>
<feature type="transmembrane region" description="Helical" evidence="6">
    <location>
        <begin position="80"/>
        <end position="98"/>
    </location>
</feature>
<dbReference type="PANTHER" id="PTHR30250:SF11">
    <property type="entry name" value="O-ANTIGEN TRANSPORTER-RELATED"/>
    <property type="match status" value="1"/>
</dbReference>
<organism evidence="7">
    <name type="scientific">marine sediment metagenome</name>
    <dbReference type="NCBI Taxonomy" id="412755"/>
    <lineage>
        <taxon>unclassified sequences</taxon>
        <taxon>metagenomes</taxon>
        <taxon>ecological metagenomes</taxon>
    </lineage>
</organism>
<feature type="transmembrane region" description="Helical" evidence="6">
    <location>
        <begin position="7"/>
        <end position="28"/>
    </location>
</feature>
<name>A0A0F9BDP0_9ZZZZ</name>
<proteinExistence type="predicted"/>
<comment type="subcellular location">
    <subcellularLocation>
        <location evidence="1">Cell membrane</location>
        <topology evidence="1">Multi-pass membrane protein</topology>
    </subcellularLocation>
</comment>